<dbReference type="GeneID" id="84805587"/>
<dbReference type="RefSeq" id="WP_012808141.1">
    <property type="nucleotide sequence ID" value="NC_013203.1"/>
</dbReference>
<reference evidence="8 9" key="1">
    <citation type="journal article" date="2009" name="Stand. Genomic Sci.">
        <title>Complete genome sequence of Atopobium parvulum type strain (IPP 1246).</title>
        <authorList>
            <person name="Copeland A."/>
            <person name="Sikorski J."/>
            <person name="Lapidus A."/>
            <person name="Nolan M."/>
            <person name="Del Rio T.G."/>
            <person name="Lucas S."/>
            <person name="Chen F."/>
            <person name="Tice H."/>
            <person name="Pitluck S."/>
            <person name="Cheng J.F."/>
            <person name="Pukall R."/>
            <person name="Chertkov O."/>
            <person name="Brettin T."/>
            <person name="Han C."/>
            <person name="Detter J.C."/>
            <person name="Kuske C."/>
            <person name="Bruce D."/>
            <person name="Goodwin L."/>
            <person name="Ivanova N."/>
            <person name="Mavromatis K."/>
            <person name="Mikhailova N."/>
            <person name="Chen A."/>
            <person name="Palaniappan K."/>
            <person name="Chain P."/>
            <person name="Rohde M."/>
            <person name="Goker M."/>
            <person name="Bristow J."/>
            <person name="Eisen J.A."/>
            <person name="Markowitz V."/>
            <person name="Hugenholtz P."/>
            <person name="Kyrpides N.C."/>
            <person name="Klenk H.P."/>
            <person name="Detter J.C."/>
        </authorList>
    </citation>
    <scope>NUCLEOTIDE SEQUENCE [LARGE SCALE GENOMIC DNA]</scope>
    <source>
        <strain evidence="9">ATCC 33793 / DSM 20469 / CCUG 32760 / JCM 10300 / KCTC 3663 / VPI 0546 / 1246</strain>
    </source>
</reference>
<comment type="catalytic activity">
    <reaction evidence="6">
        <text>5-carboxymethylaminomethyluridine(34) in tRNA(Leu) + S-adenosyl-L-methionine = 5-carboxymethylaminomethyl-2'-O-methyluridine(34) in tRNA(Leu) + S-adenosyl-L-homocysteine + H(+)</text>
        <dbReference type="Rhea" id="RHEA:43088"/>
        <dbReference type="Rhea" id="RHEA-COMP:10333"/>
        <dbReference type="Rhea" id="RHEA-COMP:10334"/>
        <dbReference type="ChEBI" id="CHEBI:15378"/>
        <dbReference type="ChEBI" id="CHEBI:57856"/>
        <dbReference type="ChEBI" id="CHEBI:59789"/>
        <dbReference type="ChEBI" id="CHEBI:74508"/>
        <dbReference type="ChEBI" id="CHEBI:74511"/>
        <dbReference type="EC" id="2.1.1.207"/>
    </reaction>
</comment>
<dbReference type="STRING" id="521095.Apar_0044"/>
<evidence type="ECO:0000259" key="7">
    <source>
        <dbReference type="Pfam" id="PF00588"/>
    </source>
</evidence>
<dbReference type="InterPro" id="IPR001537">
    <property type="entry name" value="SpoU_MeTrfase"/>
</dbReference>
<dbReference type="AlphaFoldDB" id="C8W8P3"/>
<gene>
    <name evidence="8" type="ordered locus">Apar_0044</name>
</gene>
<keyword evidence="4 6" id="KW-0949">S-adenosyl-L-methionine</keyword>
<accession>C8W8P3</accession>
<evidence type="ECO:0000256" key="4">
    <source>
        <dbReference type="ARBA" id="ARBA00022691"/>
    </source>
</evidence>
<dbReference type="InterPro" id="IPR016914">
    <property type="entry name" value="TrmL"/>
</dbReference>
<dbReference type="EC" id="2.1.1.207" evidence="6"/>
<dbReference type="Pfam" id="PF00588">
    <property type="entry name" value="SpoU_methylase"/>
    <property type="match status" value="1"/>
</dbReference>
<dbReference type="GO" id="GO:0141098">
    <property type="term" value="F:tRNA (cytidine(34)-2'-O)-methyltransferase activity"/>
    <property type="evidence" value="ECO:0007669"/>
    <property type="project" value="RHEA"/>
</dbReference>
<dbReference type="EMBL" id="CP001721">
    <property type="protein sequence ID" value="ACV50481.1"/>
    <property type="molecule type" value="Genomic_DNA"/>
</dbReference>
<comment type="function">
    <text evidence="6">Could methylate the ribose at the nucleotide 34 wobble position in tRNA.</text>
</comment>
<dbReference type="GO" id="GO:0005737">
    <property type="term" value="C:cytoplasm"/>
    <property type="evidence" value="ECO:0007669"/>
    <property type="project" value="UniProtKB-SubCell"/>
</dbReference>
<evidence type="ECO:0000256" key="5">
    <source>
        <dbReference type="ARBA" id="ARBA00022694"/>
    </source>
</evidence>
<evidence type="ECO:0000256" key="6">
    <source>
        <dbReference type="HAMAP-Rule" id="MF_01885"/>
    </source>
</evidence>
<dbReference type="InterPro" id="IPR029028">
    <property type="entry name" value="Alpha/beta_knot_MTases"/>
</dbReference>
<dbReference type="Gene3D" id="3.40.1280.10">
    <property type="match status" value="1"/>
</dbReference>
<evidence type="ECO:0000256" key="3">
    <source>
        <dbReference type="ARBA" id="ARBA00022679"/>
    </source>
</evidence>
<feature type="binding site" evidence="6">
    <location>
        <position position="122"/>
    </location>
    <ligand>
        <name>S-adenosyl-L-methionine</name>
        <dbReference type="ChEBI" id="CHEBI:59789"/>
    </ligand>
</feature>
<dbReference type="SUPFAM" id="SSF75217">
    <property type="entry name" value="alpha/beta knot"/>
    <property type="match status" value="2"/>
</dbReference>
<evidence type="ECO:0000256" key="2">
    <source>
        <dbReference type="ARBA" id="ARBA00022603"/>
    </source>
</evidence>
<sequence>MFNLVLVEPEIPANTGNIGRTCVVSGTHLHLVGPLGFSLDDKSLKRAGMAYWKSLNVSVYDNWNQFIEKNGLADTSTTPEGVFAHDVGIDAVDKPHLHFLTKKAKKTYTQATYRDGDYLIFGKESLGLSEELLAKHADECERIPMLQDSVSLVNREDWSQKHDALDGGGQYSHPVLLQQDICGNFIDPNEFSVSALNVSNAAAIVLYEALRQIGFPGMDV</sequence>
<feature type="binding site" evidence="6">
    <location>
        <position position="143"/>
    </location>
    <ligand>
        <name>S-adenosyl-L-methionine</name>
        <dbReference type="ChEBI" id="CHEBI:59789"/>
    </ligand>
</feature>
<dbReference type="PANTHER" id="PTHR42971:SF1">
    <property type="entry name" value="TRNA (CYTIDINE(34)-2'-O)-METHYLTRANSFERASE"/>
    <property type="match status" value="1"/>
</dbReference>
<dbReference type="CDD" id="cd18094">
    <property type="entry name" value="SpoU-like_TrmL"/>
    <property type="match status" value="1"/>
</dbReference>
<feature type="binding site" evidence="6">
    <location>
        <position position="100"/>
    </location>
    <ligand>
        <name>S-adenosyl-L-methionine</name>
        <dbReference type="ChEBI" id="CHEBI:59789"/>
    </ligand>
</feature>
<name>C8W8P3_LANP1</name>
<proteinExistence type="inferred from homology"/>
<dbReference type="GO" id="GO:0002130">
    <property type="term" value="P:wobble position ribose methylation"/>
    <property type="evidence" value="ECO:0007669"/>
    <property type="project" value="TreeGrafter"/>
</dbReference>
<keyword evidence="2 6" id="KW-0489">Methyltransferase</keyword>
<evidence type="ECO:0000313" key="8">
    <source>
        <dbReference type="EMBL" id="ACV50481.1"/>
    </source>
</evidence>
<dbReference type="HOGENOM" id="CLU_110125_0_0_11"/>
<feature type="domain" description="tRNA/rRNA methyltransferase SpoU type" evidence="7">
    <location>
        <begin position="2"/>
        <end position="152"/>
    </location>
</feature>
<dbReference type="GO" id="GO:0141102">
    <property type="term" value="F:tRNA (5-carboxymethylaminomethyluridine(34)-2'-O)-methyltransferase activity"/>
    <property type="evidence" value="ECO:0007669"/>
    <property type="project" value="RHEA"/>
</dbReference>
<comment type="subcellular location">
    <subcellularLocation>
        <location evidence="6">Cytoplasm</location>
    </subcellularLocation>
</comment>
<comment type="catalytic activity">
    <reaction evidence="6">
        <text>cytidine(34) in tRNA + S-adenosyl-L-methionine = 2'-O-methylcytidine(34) in tRNA + S-adenosyl-L-homocysteine + H(+)</text>
        <dbReference type="Rhea" id="RHEA:43084"/>
        <dbReference type="Rhea" id="RHEA-COMP:10331"/>
        <dbReference type="Rhea" id="RHEA-COMP:10332"/>
        <dbReference type="ChEBI" id="CHEBI:15378"/>
        <dbReference type="ChEBI" id="CHEBI:57856"/>
        <dbReference type="ChEBI" id="CHEBI:59789"/>
        <dbReference type="ChEBI" id="CHEBI:74495"/>
        <dbReference type="ChEBI" id="CHEBI:82748"/>
        <dbReference type="EC" id="2.1.1.207"/>
    </reaction>
</comment>
<keyword evidence="3 6" id="KW-0808">Transferase</keyword>
<comment type="similarity">
    <text evidence="6">Belongs to the class IV-like SAM-binding methyltransferase superfamily. RNA methyltransferase TrmH family. TrmL subfamily.</text>
</comment>
<dbReference type="GO" id="GO:0003723">
    <property type="term" value="F:RNA binding"/>
    <property type="evidence" value="ECO:0007669"/>
    <property type="project" value="InterPro"/>
</dbReference>
<keyword evidence="9" id="KW-1185">Reference proteome</keyword>
<dbReference type="HAMAP" id="MF_01885">
    <property type="entry name" value="tRNA_methyltr_TrmL"/>
    <property type="match status" value="1"/>
</dbReference>
<comment type="caution">
    <text evidence="6">Lacks conserved residue(s) required for the propagation of feature annotation.</text>
</comment>
<evidence type="ECO:0000313" key="9">
    <source>
        <dbReference type="Proteomes" id="UP000000960"/>
    </source>
</evidence>
<keyword evidence="1 6" id="KW-0963">Cytoplasm</keyword>
<evidence type="ECO:0000256" key="1">
    <source>
        <dbReference type="ARBA" id="ARBA00022490"/>
    </source>
</evidence>
<keyword evidence="5 6" id="KW-0819">tRNA processing</keyword>
<dbReference type="KEGG" id="apv:Apar_0044"/>
<dbReference type="Proteomes" id="UP000000960">
    <property type="component" value="Chromosome"/>
</dbReference>
<dbReference type="OrthoDB" id="9789043at2"/>
<protein>
    <recommendedName>
        <fullName evidence="6">Putative tRNA (cytidine(34)-2'-O)-methyltransferase</fullName>
        <ecNumber evidence="6">2.1.1.207</ecNumber>
    </recommendedName>
    <alternativeName>
        <fullName evidence="6">tRNA (cytidine/uridine-2'-O-)-methyltransferase</fullName>
    </alternativeName>
</protein>
<dbReference type="InterPro" id="IPR029026">
    <property type="entry name" value="tRNA_m1G_MTases_N"/>
</dbReference>
<dbReference type="PANTHER" id="PTHR42971">
    <property type="entry name" value="TRNA (CYTIDINE(34)-2'-O)-METHYLTRANSFERASE"/>
    <property type="match status" value="1"/>
</dbReference>
<organism evidence="8 9">
    <name type="scientific">Lancefieldella parvula (strain ATCC 33793 / DSM 20469 / CCUG 32760 / JCM 10300 / KCTC 3663 / VPI 0546 / 1246)</name>
    <name type="common">Atopobium parvulum</name>
    <dbReference type="NCBI Taxonomy" id="521095"/>
    <lineage>
        <taxon>Bacteria</taxon>
        <taxon>Bacillati</taxon>
        <taxon>Actinomycetota</taxon>
        <taxon>Coriobacteriia</taxon>
        <taxon>Coriobacteriales</taxon>
        <taxon>Atopobiaceae</taxon>
        <taxon>Lancefieldella</taxon>
    </lineage>
</organism>
<dbReference type="eggNOG" id="COG0219">
    <property type="taxonomic scope" value="Bacteria"/>
</dbReference>